<organism evidence="7 8">
    <name type="scientific">Psychrobacillus insolitus</name>
    <dbReference type="NCBI Taxonomy" id="1461"/>
    <lineage>
        <taxon>Bacteria</taxon>
        <taxon>Bacillati</taxon>
        <taxon>Bacillota</taxon>
        <taxon>Bacilli</taxon>
        <taxon>Bacillales</taxon>
        <taxon>Bacillaceae</taxon>
        <taxon>Psychrobacillus</taxon>
    </lineage>
</organism>
<evidence type="ECO:0000313" key="8">
    <source>
        <dbReference type="Proteomes" id="UP000248646"/>
    </source>
</evidence>
<feature type="transmembrane region" description="Helical" evidence="5">
    <location>
        <begin position="12"/>
        <end position="34"/>
    </location>
</feature>
<accession>A0A2W7N644</accession>
<dbReference type="InterPro" id="IPR013525">
    <property type="entry name" value="ABC2_TM"/>
</dbReference>
<protein>
    <submittedName>
        <fullName evidence="7">YhgE/Pip-like protein</fullName>
    </submittedName>
</protein>
<comment type="caution">
    <text evidence="7">The sequence shown here is derived from an EMBL/GenBank/DDBJ whole genome shotgun (WGS) entry which is preliminary data.</text>
</comment>
<dbReference type="Proteomes" id="UP000248646">
    <property type="component" value="Unassembled WGS sequence"/>
</dbReference>
<keyword evidence="3 5" id="KW-1133">Transmembrane helix</keyword>
<evidence type="ECO:0000313" key="7">
    <source>
        <dbReference type="EMBL" id="PZX04852.1"/>
    </source>
</evidence>
<evidence type="ECO:0000256" key="2">
    <source>
        <dbReference type="ARBA" id="ARBA00022692"/>
    </source>
</evidence>
<feature type="transmembrane region" description="Helical" evidence="5">
    <location>
        <begin position="269"/>
        <end position="293"/>
    </location>
</feature>
<dbReference type="Pfam" id="PF12698">
    <property type="entry name" value="ABC2_membrane_3"/>
    <property type="match status" value="1"/>
</dbReference>
<keyword evidence="8" id="KW-1185">Reference proteome</keyword>
<dbReference type="InterPro" id="IPR051328">
    <property type="entry name" value="T7SS_ABC-Transporter"/>
</dbReference>
<proteinExistence type="predicted"/>
<evidence type="ECO:0000256" key="5">
    <source>
        <dbReference type="SAM" id="Phobius"/>
    </source>
</evidence>
<feature type="transmembrane region" description="Helical" evidence="5">
    <location>
        <begin position="314"/>
        <end position="335"/>
    </location>
</feature>
<dbReference type="GO" id="GO:0016020">
    <property type="term" value="C:membrane"/>
    <property type="evidence" value="ECO:0007669"/>
    <property type="project" value="UniProtKB-SubCell"/>
</dbReference>
<name>A0A2W7N644_9BACI</name>
<dbReference type="OrthoDB" id="2208410at2"/>
<evidence type="ECO:0000256" key="1">
    <source>
        <dbReference type="ARBA" id="ARBA00004141"/>
    </source>
</evidence>
<feature type="transmembrane region" description="Helical" evidence="5">
    <location>
        <begin position="227"/>
        <end position="254"/>
    </location>
</feature>
<gene>
    <name evidence="7" type="ORF">C7437_103101</name>
</gene>
<dbReference type="EMBL" id="QKZI01000003">
    <property type="protein sequence ID" value="PZX04852.1"/>
    <property type="molecule type" value="Genomic_DNA"/>
</dbReference>
<dbReference type="PANTHER" id="PTHR43077">
    <property type="entry name" value="TRANSPORT PERMEASE YVFS-RELATED"/>
    <property type="match status" value="1"/>
</dbReference>
<feature type="transmembrane region" description="Helical" evidence="5">
    <location>
        <begin position="194"/>
        <end position="215"/>
    </location>
</feature>
<keyword evidence="4 5" id="KW-0472">Membrane</keyword>
<evidence type="ECO:0000259" key="6">
    <source>
        <dbReference type="Pfam" id="PF12698"/>
    </source>
</evidence>
<dbReference type="RefSeq" id="WP_111439508.1">
    <property type="nucleotide sequence ID" value="NZ_QKZI01000003.1"/>
</dbReference>
<dbReference type="PANTHER" id="PTHR43077:SF5">
    <property type="entry name" value="PHAGE INFECTION PROTEIN"/>
    <property type="match status" value="1"/>
</dbReference>
<feature type="transmembrane region" description="Helical" evidence="5">
    <location>
        <begin position="347"/>
        <end position="369"/>
    </location>
</feature>
<dbReference type="Gene3D" id="3.40.1710.10">
    <property type="entry name" value="abc type-2 transporter like domain"/>
    <property type="match status" value="1"/>
</dbReference>
<evidence type="ECO:0000256" key="3">
    <source>
        <dbReference type="ARBA" id="ARBA00022989"/>
    </source>
</evidence>
<reference evidence="7 8" key="1">
    <citation type="submission" date="2018-06" db="EMBL/GenBank/DDBJ databases">
        <title>Genomic Encyclopedia of Type Strains, Phase IV (KMG-IV): sequencing the most valuable type-strain genomes for metagenomic binning, comparative biology and taxonomic classification.</title>
        <authorList>
            <person name="Goeker M."/>
        </authorList>
    </citation>
    <scope>NUCLEOTIDE SEQUENCE [LARGE SCALE GENOMIC DNA]</scope>
    <source>
        <strain evidence="7 8">DSM 5</strain>
    </source>
</reference>
<comment type="subcellular location">
    <subcellularLocation>
        <location evidence="1">Membrane</location>
        <topology evidence="1">Multi-pass membrane protein</topology>
    </subcellularLocation>
</comment>
<feature type="domain" description="ABC-2 type transporter transmembrane" evidence="6">
    <location>
        <begin position="14"/>
        <end position="363"/>
    </location>
</feature>
<keyword evidence="2 5" id="KW-0812">Transmembrane</keyword>
<dbReference type="AlphaFoldDB" id="A0A2W7N644"/>
<sequence length="390" mass="42234">MKFKQFLGLQGVKASIFMGIFYAVAMLLIFLTGYSSLPGNMDELKVAIVNDDVGEAGTQIADQLKESLPFKINTDLTNEKALDKLEDNKYALVIHIPENFSENAQKGESAQIDFSVNEASATMVSSAMKSVVDEINNQLSASFSTQTAKGVLLNFNLPEDQADKIAAQIENSYVGNYIIVNDVPDGMHNNMLPMFLTMACYVGAMIAAMQLVGAFKQSRGKASKAKLFTYVQGSALVIAVVSTIFALLVAYLIADIDSGILFKLAGQQILLYMAAFNVCAIFTFLIGEAGMILNIPVLLSQTIANGATMPREMMYGYFDFISHISPMYYSVQSYYAVMFGSTEQAPFLWGLAAVAVGAVIINILIVTFVNKKVPVETTSKASVGVITTAQ</sequence>
<dbReference type="GO" id="GO:0140359">
    <property type="term" value="F:ABC-type transporter activity"/>
    <property type="evidence" value="ECO:0007669"/>
    <property type="project" value="InterPro"/>
</dbReference>
<evidence type="ECO:0000256" key="4">
    <source>
        <dbReference type="ARBA" id="ARBA00023136"/>
    </source>
</evidence>